<dbReference type="Proteomes" id="UP000236731">
    <property type="component" value="Unassembled WGS sequence"/>
</dbReference>
<dbReference type="InterPro" id="IPR025396">
    <property type="entry name" value="DUF4302"/>
</dbReference>
<evidence type="ECO:0008006" key="3">
    <source>
        <dbReference type="Google" id="ProtNLM"/>
    </source>
</evidence>
<dbReference type="Pfam" id="PF14135">
    <property type="entry name" value="DUF4302"/>
    <property type="match status" value="1"/>
</dbReference>
<dbReference type="EMBL" id="FNUT01000004">
    <property type="protein sequence ID" value="SEG03645.1"/>
    <property type="molecule type" value="Genomic_DNA"/>
</dbReference>
<proteinExistence type="predicted"/>
<organism evidence="1 2">
    <name type="scientific">Sphingobacterium lactis</name>
    <dbReference type="NCBI Taxonomy" id="797291"/>
    <lineage>
        <taxon>Bacteria</taxon>
        <taxon>Pseudomonadati</taxon>
        <taxon>Bacteroidota</taxon>
        <taxon>Sphingobacteriia</taxon>
        <taxon>Sphingobacteriales</taxon>
        <taxon>Sphingobacteriaceae</taxon>
        <taxon>Sphingobacterium</taxon>
    </lineage>
</organism>
<accession>A0A1H5WWH6</accession>
<evidence type="ECO:0000313" key="2">
    <source>
        <dbReference type="Proteomes" id="UP000236731"/>
    </source>
</evidence>
<protein>
    <recommendedName>
        <fullName evidence="3">DUF4302 domain-containing protein</fullName>
    </recommendedName>
</protein>
<dbReference type="AlphaFoldDB" id="A0A1H5WWH6"/>
<reference evidence="2" key="1">
    <citation type="submission" date="2016-10" db="EMBL/GenBank/DDBJ databases">
        <authorList>
            <person name="Varghese N."/>
            <person name="Submissions S."/>
        </authorList>
    </citation>
    <scope>NUCLEOTIDE SEQUENCE [LARGE SCALE GENOMIC DNA]</scope>
    <source>
        <strain evidence="2">DSM 22361</strain>
    </source>
</reference>
<sequence length="432" mass="47951">MLILASCQKNEVELAFGETPEVRMNEKIDSINKALQGAPNGWKAYVGTGLKGGYGFYFEFDDQQVVKMVGDLTLESATKLASSNYRVKQDNGATLIFDTYNYISMLNDPNPSVFGGTIREGLRSDLDYRFGYSTADSMVFIGKRYSNKLVLVKATPQESQAYKSEAYTAGIEKTKKFFLENENPYVEFTMDGFNYQTAITLSEATKIIELSSLLKDGTTGAAAGKFAFSLPGVQVIDGGIAYAGINFVQMVWEGNKLNMVDDKGKKYEIKNSLVPLVPLYKLIGSKYTGFRSPFMTFFPGTSADGLAILKRYHEGLGNRATGYIFNYGYIDLDFDIRNKRLNLKGFSSQNGGTSGWITTIVYDYTLDSETGIYTFTLRDKASGGYTSAILDQMDAFLKSGKIKLDYYSENGALYGKIIGVDKPNVEMTFQLR</sequence>
<keyword evidence="2" id="KW-1185">Reference proteome</keyword>
<evidence type="ECO:0000313" key="1">
    <source>
        <dbReference type="EMBL" id="SEG03645.1"/>
    </source>
</evidence>
<gene>
    <name evidence="1" type="ORF">SAMN05421877_104187</name>
</gene>
<name>A0A1H5WWH6_9SPHI</name>